<dbReference type="EMBL" id="JAPDGR010005416">
    <property type="protein sequence ID" value="KAJ2965824.1"/>
    <property type="molecule type" value="Genomic_DNA"/>
</dbReference>
<dbReference type="Proteomes" id="UP001143856">
    <property type="component" value="Unassembled WGS sequence"/>
</dbReference>
<evidence type="ECO:0000313" key="2">
    <source>
        <dbReference type="Proteomes" id="UP001143856"/>
    </source>
</evidence>
<evidence type="ECO:0000313" key="1">
    <source>
        <dbReference type="EMBL" id="KAJ2965824.1"/>
    </source>
</evidence>
<name>A0ACC1MGP6_9PEZI</name>
<organism evidence="1 2">
    <name type="scientific">Xylaria curta</name>
    <dbReference type="NCBI Taxonomy" id="42375"/>
    <lineage>
        <taxon>Eukaryota</taxon>
        <taxon>Fungi</taxon>
        <taxon>Dikarya</taxon>
        <taxon>Ascomycota</taxon>
        <taxon>Pezizomycotina</taxon>
        <taxon>Sordariomycetes</taxon>
        <taxon>Xylariomycetidae</taxon>
        <taxon>Xylariales</taxon>
        <taxon>Xylariaceae</taxon>
        <taxon>Xylaria</taxon>
    </lineage>
</organism>
<comment type="caution">
    <text evidence="1">The sequence shown here is derived from an EMBL/GenBank/DDBJ whole genome shotgun (WGS) entry which is preliminary data.</text>
</comment>
<gene>
    <name evidence="1" type="ORF">NUW58_g10812</name>
</gene>
<keyword evidence="2" id="KW-1185">Reference proteome</keyword>
<protein>
    <submittedName>
        <fullName evidence="1">Uncharacterized protein</fullName>
    </submittedName>
</protein>
<sequence length="313" mass="34485">MLSLTEASAPRDNGFGSQGYHNGLLGSHAAAATAAANVVFPRIASQNTSPVPPIQEPLMPPPAVPDKPAKAEKSKVKLFSRPKKIDTKSESKERPIPSPGKIGSALASLQRGIIVVDGREHTVTANLEAALREIRAKGWFNGHQSDSNLMLWVDALCINQQDKEEQAAQVMRMGQIYREAGNVLVWLKDDEPYGHMHGSEITSDLAIRYMQWLSAYYRTEHKAQSESAMVLGGIIADDIDIDDLGWFAIFHFVSNPYWRRLWIIQELAMGGHAMPILCRGRVTQWRHIRDSALIAAQISAVTCPSTTSPPLES</sequence>
<accession>A0ACC1MGP6</accession>
<proteinExistence type="predicted"/>
<reference evidence="1" key="1">
    <citation type="submission" date="2022-10" db="EMBL/GenBank/DDBJ databases">
        <title>Genome Sequence of Xylaria curta.</title>
        <authorList>
            <person name="Buettner E."/>
        </authorList>
    </citation>
    <scope>NUCLEOTIDE SEQUENCE</scope>
    <source>
        <strain evidence="1">Babe10</strain>
    </source>
</reference>